<evidence type="ECO:0000313" key="1">
    <source>
        <dbReference type="EMBL" id="JAH27933.1"/>
    </source>
</evidence>
<sequence>MQTCMGGFGESKCTHNQHSARLFCVQMFLCRGTNRTVATNPVPGDLPSPGFSF</sequence>
<proteinExistence type="predicted"/>
<accession>A0A0E9RHX1</accession>
<name>A0A0E9RHX1_ANGAN</name>
<reference evidence="1" key="1">
    <citation type="submission" date="2014-11" db="EMBL/GenBank/DDBJ databases">
        <authorList>
            <person name="Amaro Gonzalez C."/>
        </authorList>
    </citation>
    <scope>NUCLEOTIDE SEQUENCE</scope>
</reference>
<reference evidence="1" key="2">
    <citation type="journal article" date="2015" name="Fish Shellfish Immunol.">
        <title>Early steps in the European eel (Anguilla anguilla)-Vibrio vulnificus interaction in the gills: Role of the RtxA13 toxin.</title>
        <authorList>
            <person name="Callol A."/>
            <person name="Pajuelo D."/>
            <person name="Ebbesson L."/>
            <person name="Teles M."/>
            <person name="MacKenzie S."/>
            <person name="Amaro C."/>
        </authorList>
    </citation>
    <scope>NUCLEOTIDE SEQUENCE</scope>
</reference>
<dbReference type="EMBL" id="GBXM01080644">
    <property type="protein sequence ID" value="JAH27933.1"/>
    <property type="molecule type" value="Transcribed_RNA"/>
</dbReference>
<dbReference type="AlphaFoldDB" id="A0A0E9RHX1"/>
<protein>
    <submittedName>
        <fullName evidence="1">Uncharacterized protein</fullName>
    </submittedName>
</protein>
<organism evidence="1">
    <name type="scientific">Anguilla anguilla</name>
    <name type="common">European freshwater eel</name>
    <name type="synonym">Muraena anguilla</name>
    <dbReference type="NCBI Taxonomy" id="7936"/>
    <lineage>
        <taxon>Eukaryota</taxon>
        <taxon>Metazoa</taxon>
        <taxon>Chordata</taxon>
        <taxon>Craniata</taxon>
        <taxon>Vertebrata</taxon>
        <taxon>Euteleostomi</taxon>
        <taxon>Actinopterygii</taxon>
        <taxon>Neopterygii</taxon>
        <taxon>Teleostei</taxon>
        <taxon>Anguilliformes</taxon>
        <taxon>Anguillidae</taxon>
        <taxon>Anguilla</taxon>
    </lineage>
</organism>